<reference evidence="5" key="2">
    <citation type="submission" date="2025-09" db="UniProtKB">
        <authorList>
            <consortium name="Ensembl"/>
        </authorList>
    </citation>
    <scope>IDENTIFICATION</scope>
</reference>
<dbReference type="EC" id="2.8.2.-" evidence="3"/>
<evidence type="ECO:0000313" key="6">
    <source>
        <dbReference type="Proteomes" id="UP000694567"/>
    </source>
</evidence>
<dbReference type="InterPro" id="IPR027417">
    <property type="entry name" value="P-loop_NTPase"/>
</dbReference>
<dbReference type="SUPFAM" id="SSF52540">
    <property type="entry name" value="P-loop containing nucleoside triphosphate hydrolases"/>
    <property type="match status" value="1"/>
</dbReference>
<evidence type="ECO:0000256" key="1">
    <source>
        <dbReference type="ARBA" id="ARBA00005771"/>
    </source>
</evidence>
<dbReference type="Pfam" id="PF00685">
    <property type="entry name" value="Sulfotransfer_1"/>
    <property type="match status" value="2"/>
</dbReference>
<name>A0A8C0FBM1_BUBBB</name>
<sequence>MNTHWHSSQTPAGSCLFRSSLPAAVTQESDLPQGTSETLLPQTFALWDSSVLYKHGVICCLFHDISQHFAGLLEAKVFSKSTHYEVFLDCRGSVYDNILSLIKKKNIKQGSNKKVSFSGTVWTQNILSLIIHEGHRNGTENMETMERIPWLEYRTENRDYAALPLPRVFATHLPYYLLPRDLRNKRGRVSDVVFTISLKPIMSFCLSELVQILPFSSFSCPCLGINITCFVYVGSSWLDHVAGWYSHAEDFNILFVTYEEMKKDLRSAVLKICNFLGKKLSEEEVDSVVRQATFENMRKDPRANYENLPDDIVEKNKGSFLRKGIVGDWKNIMTVAQNERFDKVLTEKMKTLPIKFIWDINDEI</sequence>
<evidence type="ECO:0000259" key="4">
    <source>
        <dbReference type="Pfam" id="PF00685"/>
    </source>
</evidence>
<organism evidence="5 6">
    <name type="scientific">Bubo bubo</name>
    <name type="common">Eurasian eagle-owl</name>
    <name type="synonym">Strix bubo</name>
    <dbReference type="NCBI Taxonomy" id="30461"/>
    <lineage>
        <taxon>Eukaryota</taxon>
        <taxon>Metazoa</taxon>
        <taxon>Chordata</taxon>
        <taxon>Craniata</taxon>
        <taxon>Vertebrata</taxon>
        <taxon>Euteleostomi</taxon>
        <taxon>Archelosauria</taxon>
        <taxon>Archosauria</taxon>
        <taxon>Dinosauria</taxon>
        <taxon>Saurischia</taxon>
        <taxon>Theropoda</taxon>
        <taxon>Coelurosauria</taxon>
        <taxon>Aves</taxon>
        <taxon>Neognathae</taxon>
        <taxon>Neoaves</taxon>
        <taxon>Telluraves</taxon>
        <taxon>Strigiformes</taxon>
        <taxon>Strigidae</taxon>
        <taxon>Bubo</taxon>
    </lineage>
</organism>
<dbReference type="Gene3D" id="3.40.50.300">
    <property type="entry name" value="P-loop containing nucleotide triphosphate hydrolases"/>
    <property type="match status" value="2"/>
</dbReference>
<protein>
    <recommendedName>
        <fullName evidence="3">Sulfotransferase</fullName>
        <ecNumber evidence="3">2.8.2.-</ecNumber>
    </recommendedName>
</protein>
<proteinExistence type="inferred from homology"/>
<keyword evidence="6" id="KW-1185">Reference proteome</keyword>
<evidence type="ECO:0000256" key="2">
    <source>
        <dbReference type="ARBA" id="ARBA00022679"/>
    </source>
</evidence>
<dbReference type="PANTHER" id="PTHR11783">
    <property type="entry name" value="SULFOTRANSFERASE SULT"/>
    <property type="match status" value="1"/>
</dbReference>
<dbReference type="Ensembl" id="ENSBOBT00000017304.1">
    <property type="protein sequence ID" value="ENSBOBP00000016922.1"/>
    <property type="gene ID" value="ENSBOBG00000010474.1"/>
</dbReference>
<evidence type="ECO:0000256" key="3">
    <source>
        <dbReference type="RuleBase" id="RU361155"/>
    </source>
</evidence>
<dbReference type="GO" id="GO:0008146">
    <property type="term" value="F:sulfotransferase activity"/>
    <property type="evidence" value="ECO:0007669"/>
    <property type="project" value="InterPro"/>
</dbReference>
<dbReference type="AlphaFoldDB" id="A0A8C0FBM1"/>
<dbReference type="InterPro" id="IPR000863">
    <property type="entry name" value="Sulfotransferase_dom"/>
</dbReference>
<accession>A0A8C0FBM1</accession>
<reference evidence="5" key="1">
    <citation type="submission" date="2025-08" db="UniProtKB">
        <authorList>
            <consortium name="Ensembl"/>
        </authorList>
    </citation>
    <scope>IDENTIFICATION</scope>
</reference>
<feature type="domain" description="Sulfotransferase" evidence="4">
    <location>
        <begin position="118"/>
        <end position="186"/>
    </location>
</feature>
<keyword evidence="2 3" id="KW-0808">Transferase</keyword>
<feature type="domain" description="Sulfotransferase" evidence="4">
    <location>
        <begin position="233"/>
        <end position="352"/>
    </location>
</feature>
<evidence type="ECO:0000313" key="5">
    <source>
        <dbReference type="Ensembl" id="ENSBOBP00000016922.1"/>
    </source>
</evidence>
<comment type="similarity">
    <text evidence="1 3">Belongs to the sulfotransferase 1 family.</text>
</comment>
<dbReference type="Proteomes" id="UP000694567">
    <property type="component" value="Unplaced"/>
</dbReference>